<dbReference type="InterPro" id="IPR031523">
    <property type="entry name" value="Acetyltransf_15"/>
</dbReference>
<dbReference type="InterPro" id="IPR016181">
    <property type="entry name" value="Acyl_CoA_acyltransferase"/>
</dbReference>
<dbReference type="AlphaFoldDB" id="A0AAX4JDC5"/>
<dbReference type="GeneID" id="90541784"/>
<gene>
    <name evidence="1" type="ORF">VNE69_07028</name>
</gene>
<reference evidence="1" key="1">
    <citation type="journal article" date="2024" name="BMC Genomics">
        <title>Functional annotation of a divergent genome using sequence and structure-based similarity.</title>
        <authorList>
            <person name="Svedberg D."/>
            <person name="Winiger R.R."/>
            <person name="Berg A."/>
            <person name="Sharma H."/>
            <person name="Tellgren-Roth C."/>
            <person name="Debrunner-Vossbrinck B.A."/>
            <person name="Vossbrinck C.R."/>
            <person name="Barandun J."/>
        </authorList>
    </citation>
    <scope>NUCLEOTIDE SEQUENCE</scope>
    <source>
        <strain evidence="1">Illinois isolate</strain>
    </source>
</reference>
<dbReference type="Gene3D" id="3.40.630.30">
    <property type="match status" value="1"/>
</dbReference>
<name>A0AAX4JDC5_9MICR</name>
<proteinExistence type="predicted"/>
<organism evidence="1 2">
    <name type="scientific">Vairimorpha necatrix</name>
    <dbReference type="NCBI Taxonomy" id="6039"/>
    <lineage>
        <taxon>Eukaryota</taxon>
        <taxon>Fungi</taxon>
        <taxon>Fungi incertae sedis</taxon>
        <taxon>Microsporidia</taxon>
        <taxon>Nosematidae</taxon>
        <taxon>Vairimorpha</taxon>
    </lineage>
</organism>
<dbReference type="EMBL" id="CP142732">
    <property type="protein sequence ID" value="WUR03959.1"/>
    <property type="molecule type" value="Genomic_DNA"/>
</dbReference>
<accession>A0AAX4JDC5</accession>
<dbReference type="Pfam" id="PF17013">
    <property type="entry name" value="Acetyltransf_15"/>
    <property type="match status" value="1"/>
</dbReference>
<protein>
    <submittedName>
        <fullName evidence="1">N-acetlytransferase</fullName>
    </submittedName>
</protein>
<sequence length="253" mass="30076">MLTDNVFSFTVIFFQYSFVKSQDTFHSYFTDEQILKSLDLIKNDSLIVHKAFSENEFTDKQLIEEASIYEIFKIKRNDELVASVYFKRNKYYTKISTLFRTYIKEEEGVEMYSLFVNDAYKGQGYARKLIYYALKSLKLHYNFDNNFIIGLHLNEADKFMNISFAMYYAINFDRGSFVDLGPSDFAPKFEEYHNFKDPIMVAKNYNICKNEGCYFAMFGRYCNLLPFNPIRNKTTKNNGENLRKILKNRKNQK</sequence>
<evidence type="ECO:0000313" key="1">
    <source>
        <dbReference type="EMBL" id="WUR03959.1"/>
    </source>
</evidence>
<keyword evidence="2" id="KW-1185">Reference proteome</keyword>
<dbReference type="Proteomes" id="UP001334084">
    <property type="component" value="Chromosome 7"/>
</dbReference>
<dbReference type="CDD" id="cd04301">
    <property type="entry name" value="NAT_SF"/>
    <property type="match status" value="1"/>
</dbReference>
<dbReference type="KEGG" id="vnx:VNE69_07028"/>
<evidence type="ECO:0000313" key="2">
    <source>
        <dbReference type="Proteomes" id="UP001334084"/>
    </source>
</evidence>
<dbReference type="SUPFAM" id="SSF55729">
    <property type="entry name" value="Acyl-CoA N-acyltransferases (Nat)"/>
    <property type="match status" value="1"/>
</dbReference>
<dbReference type="RefSeq" id="XP_065330104.1">
    <property type="nucleotide sequence ID" value="XM_065474032.1"/>
</dbReference>